<dbReference type="EMBL" id="PKMF04000177">
    <property type="protein sequence ID" value="KAK7844926.1"/>
    <property type="molecule type" value="Genomic_DNA"/>
</dbReference>
<dbReference type="Proteomes" id="UP000237347">
    <property type="component" value="Unassembled WGS sequence"/>
</dbReference>
<gene>
    <name evidence="2" type="ORF">CFP56_010112</name>
</gene>
<evidence type="ECO:0000313" key="2">
    <source>
        <dbReference type="EMBL" id="KAK7844926.1"/>
    </source>
</evidence>
<sequence>DEEPTCKYFRWLNGKTCKRGSEVAPIILARFRMYKNQARVAEEKEKEASDRETTAIERENKAKRREEKARLRERIAKEKLQKYKFPLLVSWGKVPACTVSNFHFPKTLPLSLPLPLPVENIAPDVSALNPPPPPPLPTTLGGTNPFRACKIHRNSISRSNYVIGLKLGKKSSSAYLKPNVKKESILNPKVHISDGTGGGVPRLLPNVESSTSTKFYRCSNSSRNCDKYVAYDFSSICPSCQRAMSSEVSFVGLPSATNMESSSEVGYVKGLVSYMVIDDPETYLHVPCVHT</sequence>
<feature type="region of interest" description="Disordered" evidence="1">
    <location>
        <begin position="41"/>
        <end position="66"/>
    </location>
</feature>
<name>A0AAW0L3L7_QUESU</name>
<organism evidence="2 3">
    <name type="scientific">Quercus suber</name>
    <name type="common">Cork oak</name>
    <dbReference type="NCBI Taxonomy" id="58331"/>
    <lineage>
        <taxon>Eukaryota</taxon>
        <taxon>Viridiplantae</taxon>
        <taxon>Streptophyta</taxon>
        <taxon>Embryophyta</taxon>
        <taxon>Tracheophyta</taxon>
        <taxon>Spermatophyta</taxon>
        <taxon>Magnoliopsida</taxon>
        <taxon>eudicotyledons</taxon>
        <taxon>Gunneridae</taxon>
        <taxon>Pentapetalae</taxon>
        <taxon>rosids</taxon>
        <taxon>fabids</taxon>
        <taxon>Fagales</taxon>
        <taxon>Fagaceae</taxon>
        <taxon>Quercus</taxon>
    </lineage>
</organism>
<reference evidence="2 3" key="1">
    <citation type="journal article" date="2018" name="Sci. Data">
        <title>The draft genome sequence of cork oak.</title>
        <authorList>
            <person name="Ramos A.M."/>
            <person name="Usie A."/>
            <person name="Barbosa P."/>
            <person name="Barros P.M."/>
            <person name="Capote T."/>
            <person name="Chaves I."/>
            <person name="Simoes F."/>
            <person name="Abreu I."/>
            <person name="Carrasquinho I."/>
            <person name="Faro C."/>
            <person name="Guimaraes J.B."/>
            <person name="Mendonca D."/>
            <person name="Nobrega F."/>
            <person name="Rodrigues L."/>
            <person name="Saibo N.J.M."/>
            <person name="Varela M.C."/>
            <person name="Egas C."/>
            <person name="Matos J."/>
            <person name="Miguel C.M."/>
            <person name="Oliveira M.M."/>
            <person name="Ricardo C.P."/>
            <person name="Goncalves S."/>
        </authorList>
    </citation>
    <scope>NUCLEOTIDE SEQUENCE [LARGE SCALE GENOMIC DNA]</scope>
    <source>
        <strain evidence="3">cv. HL8</strain>
    </source>
</reference>
<dbReference type="AlphaFoldDB" id="A0AAW0L3L7"/>
<comment type="caution">
    <text evidence="2">The sequence shown here is derived from an EMBL/GenBank/DDBJ whole genome shotgun (WGS) entry which is preliminary data.</text>
</comment>
<accession>A0AAW0L3L7</accession>
<evidence type="ECO:0000313" key="3">
    <source>
        <dbReference type="Proteomes" id="UP000237347"/>
    </source>
</evidence>
<dbReference type="InterPro" id="IPR007750">
    <property type="entry name" value="DUF674"/>
</dbReference>
<keyword evidence="3" id="KW-1185">Reference proteome</keyword>
<proteinExistence type="predicted"/>
<dbReference type="Pfam" id="PF05056">
    <property type="entry name" value="DUF674"/>
    <property type="match status" value="1"/>
</dbReference>
<feature type="non-terminal residue" evidence="2">
    <location>
        <position position="1"/>
    </location>
</feature>
<protein>
    <submittedName>
        <fullName evidence="2">Uncharacterized protein</fullName>
    </submittedName>
</protein>
<evidence type="ECO:0000256" key="1">
    <source>
        <dbReference type="SAM" id="MobiDB-lite"/>
    </source>
</evidence>